<keyword evidence="2" id="KW-0813">Transport</keyword>
<feature type="transmembrane region" description="Helical" evidence="7">
    <location>
        <begin position="134"/>
        <end position="161"/>
    </location>
</feature>
<evidence type="ECO:0000256" key="5">
    <source>
        <dbReference type="ARBA" id="ARBA00022989"/>
    </source>
</evidence>
<evidence type="ECO:0000256" key="4">
    <source>
        <dbReference type="ARBA" id="ARBA00022692"/>
    </source>
</evidence>
<dbReference type="CDD" id="cd06261">
    <property type="entry name" value="TM_PBP2"/>
    <property type="match status" value="1"/>
</dbReference>
<dbReference type="Gene3D" id="1.10.3720.10">
    <property type="entry name" value="MetI-like"/>
    <property type="match status" value="1"/>
</dbReference>
<evidence type="ECO:0000256" key="1">
    <source>
        <dbReference type="ARBA" id="ARBA00004651"/>
    </source>
</evidence>
<dbReference type="PROSITE" id="PS50928">
    <property type="entry name" value="ABC_TM1"/>
    <property type="match status" value="1"/>
</dbReference>
<accession>A0A382H7B8</accession>
<feature type="transmembrane region" description="Helical" evidence="7">
    <location>
        <begin position="273"/>
        <end position="299"/>
    </location>
</feature>
<feature type="transmembrane region" description="Helical" evidence="7">
    <location>
        <begin position="97"/>
        <end position="122"/>
    </location>
</feature>
<dbReference type="EMBL" id="UINC01059419">
    <property type="protein sequence ID" value="SVB82807.1"/>
    <property type="molecule type" value="Genomic_DNA"/>
</dbReference>
<feature type="transmembrane region" description="Helical" evidence="7">
    <location>
        <begin position="173"/>
        <end position="191"/>
    </location>
</feature>
<evidence type="ECO:0000256" key="6">
    <source>
        <dbReference type="ARBA" id="ARBA00023136"/>
    </source>
</evidence>
<keyword evidence="5 7" id="KW-1133">Transmembrane helix</keyword>
<feature type="transmembrane region" description="Helical" evidence="7">
    <location>
        <begin position="9"/>
        <end position="30"/>
    </location>
</feature>
<sequence>MIKYIVTRVLGLAGVLFIVSIITFSLMHAVPGGPFDEEKMPLSAEAKANILRKYGLDKPLHEQYARYMWNALQLDFGIPFQSPGETVTDLISRTWPISLQLGGMGLAIAFTFGILLGIVSAVKQNTWMDYGTTALATLGFTVPPFATSILFIVVFATIYRILPTGGWGGPETWIMPVIVYSLGPMAIIARYTRSSFLENLRADYVRTARAKGLKEHKVLSVHVMKNSLIPLLTIMGPMLPGVMTGSLFVEGIFRIPGLGQFFVTSIFERDYPMIMALTLLVAVLIGITYLVTDILYMLVDPRVRYERGVK</sequence>
<dbReference type="Pfam" id="PF19300">
    <property type="entry name" value="BPD_transp_1_N"/>
    <property type="match status" value="1"/>
</dbReference>
<dbReference type="Pfam" id="PF00528">
    <property type="entry name" value="BPD_transp_1"/>
    <property type="match status" value="1"/>
</dbReference>
<keyword evidence="4 7" id="KW-0812">Transmembrane</keyword>
<reference evidence="9" key="1">
    <citation type="submission" date="2018-05" db="EMBL/GenBank/DDBJ databases">
        <authorList>
            <person name="Lanie J.A."/>
            <person name="Ng W.-L."/>
            <person name="Kazmierczak K.M."/>
            <person name="Andrzejewski T.M."/>
            <person name="Davidsen T.M."/>
            <person name="Wayne K.J."/>
            <person name="Tettelin H."/>
            <person name="Glass J.I."/>
            <person name="Rusch D."/>
            <person name="Podicherti R."/>
            <person name="Tsui H.-C.T."/>
            <person name="Winkler M.E."/>
        </authorList>
    </citation>
    <scope>NUCLEOTIDE SEQUENCE</scope>
</reference>
<dbReference type="AlphaFoldDB" id="A0A382H7B8"/>
<organism evidence="9">
    <name type="scientific">marine metagenome</name>
    <dbReference type="NCBI Taxonomy" id="408172"/>
    <lineage>
        <taxon>unclassified sequences</taxon>
        <taxon>metagenomes</taxon>
        <taxon>ecological metagenomes</taxon>
    </lineage>
</organism>
<dbReference type="PANTHER" id="PTHR30465:SF74">
    <property type="entry name" value="OLIGOPEPTIDE TRANSPORT SYSTEM PERMEASE PROTEIN OPPB"/>
    <property type="match status" value="1"/>
</dbReference>
<evidence type="ECO:0000256" key="7">
    <source>
        <dbReference type="SAM" id="Phobius"/>
    </source>
</evidence>
<dbReference type="PANTHER" id="PTHR30465">
    <property type="entry name" value="INNER MEMBRANE ABC TRANSPORTER"/>
    <property type="match status" value="1"/>
</dbReference>
<keyword evidence="6 7" id="KW-0472">Membrane</keyword>
<evidence type="ECO:0000259" key="8">
    <source>
        <dbReference type="PROSITE" id="PS50928"/>
    </source>
</evidence>
<dbReference type="InterPro" id="IPR045621">
    <property type="entry name" value="BPD_transp_1_N"/>
</dbReference>
<evidence type="ECO:0000256" key="2">
    <source>
        <dbReference type="ARBA" id="ARBA00022448"/>
    </source>
</evidence>
<evidence type="ECO:0000313" key="9">
    <source>
        <dbReference type="EMBL" id="SVB82807.1"/>
    </source>
</evidence>
<feature type="transmembrane region" description="Helical" evidence="7">
    <location>
        <begin position="228"/>
        <end position="253"/>
    </location>
</feature>
<proteinExistence type="predicted"/>
<dbReference type="SUPFAM" id="SSF161098">
    <property type="entry name" value="MetI-like"/>
    <property type="match status" value="1"/>
</dbReference>
<dbReference type="InterPro" id="IPR035906">
    <property type="entry name" value="MetI-like_sf"/>
</dbReference>
<keyword evidence="3" id="KW-1003">Cell membrane</keyword>
<evidence type="ECO:0000256" key="3">
    <source>
        <dbReference type="ARBA" id="ARBA00022475"/>
    </source>
</evidence>
<feature type="domain" description="ABC transmembrane type-1" evidence="8">
    <location>
        <begin position="95"/>
        <end position="292"/>
    </location>
</feature>
<gene>
    <name evidence="9" type="ORF">METZ01_LOCUS235661</name>
</gene>
<name>A0A382H7B8_9ZZZZ</name>
<dbReference type="GO" id="GO:0055085">
    <property type="term" value="P:transmembrane transport"/>
    <property type="evidence" value="ECO:0007669"/>
    <property type="project" value="InterPro"/>
</dbReference>
<dbReference type="InterPro" id="IPR000515">
    <property type="entry name" value="MetI-like"/>
</dbReference>
<comment type="subcellular location">
    <subcellularLocation>
        <location evidence="1">Cell membrane</location>
        <topology evidence="1">Multi-pass membrane protein</topology>
    </subcellularLocation>
</comment>
<protein>
    <recommendedName>
        <fullName evidence="8">ABC transmembrane type-1 domain-containing protein</fullName>
    </recommendedName>
</protein>
<dbReference type="GO" id="GO:0005886">
    <property type="term" value="C:plasma membrane"/>
    <property type="evidence" value="ECO:0007669"/>
    <property type="project" value="UniProtKB-SubCell"/>
</dbReference>